<protein>
    <recommendedName>
        <fullName evidence="4 9">ATP phosphoribosyltransferase regulatory subunit</fullName>
    </recommendedName>
</protein>
<reference evidence="12 13" key="1">
    <citation type="submission" date="2018-11" db="EMBL/GenBank/DDBJ databases">
        <title>Genomic Encyclopedia of Type Strains, Phase IV (KMG-IV): sequencing the most valuable type-strain genomes for metagenomic binning, comparative biology and taxonomic classification.</title>
        <authorList>
            <person name="Goeker M."/>
        </authorList>
    </citation>
    <scope>NUCLEOTIDE SEQUENCE [LARGE SCALE GENOMIC DNA]</scope>
    <source>
        <strain evidence="12 13">DSM 18090</strain>
    </source>
</reference>
<dbReference type="AlphaFoldDB" id="A0A3N5BK99"/>
<evidence type="ECO:0000313" key="13">
    <source>
        <dbReference type="Proteomes" id="UP000276443"/>
    </source>
</evidence>
<dbReference type="PANTHER" id="PTHR43707">
    <property type="entry name" value="HISTIDYL-TRNA SYNTHETASE"/>
    <property type="match status" value="1"/>
</dbReference>
<dbReference type="NCBIfam" id="TIGR00443">
    <property type="entry name" value="hisZ_biosyn_reg"/>
    <property type="match status" value="1"/>
</dbReference>
<comment type="subcellular location">
    <subcellularLocation>
        <location evidence="1 9">Cytoplasm</location>
    </subcellularLocation>
</comment>
<comment type="similarity">
    <text evidence="3 9">Belongs to the class-II aminoacyl-tRNA synthetase family. HisZ subfamily.</text>
</comment>
<comment type="subunit">
    <text evidence="9">Heteromultimer composed of HisG and HisZ subunits.</text>
</comment>
<dbReference type="Proteomes" id="UP000276443">
    <property type="component" value="Unassembled WGS sequence"/>
</dbReference>
<name>A0A3N5BK99_9BACI</name>
<keyword evidence="6 9" id="KW-0028">Amino-acid biosynthesis</keyword>
<dbReference type="InterPro" id="IPR004516">
    <property type="entry name" value="HisRS/HisZ"/>
</dbReference>
<evidence type="ECO:0000313" key="12">
    <source>
        <dbReference type="EMBL" id="RPF57059.1"/>
    </source>
</evidence>
<evidence type="ECO:0000256" key="10">
    <source>
        <dbReference type="PIRSR" id="PIRSR001549-1"/>
    </source>
</evidence>
<dbReference type="InterPro" id="IPR045864">
    <property type="entry name" value="aa-tRNA-synth_II/BPL/LPL"/>
</dbReference>
<evidence type="ECO:0000256" key="8">
    <source>
        <dbReference type="ARBA" id="ARBA00025246"/>
    </source>
</evidence>
<keyword evidence="7 9" id="KW-0368">Histidine biosynthesis</keyword>
<dbReference type="InterPro" id="IPR006195">
    <property type="entry name" value="aa-tRNA-synth_II"/>
</dbReference>
<dbReference type="Pfam" id="PF13393">
    <property type="entry name" value="tRNA-synt_His"/>
    <property type="match status" value="1"/>
</dbReference>
<dbReference type="RefSeq" id="WP_124218850.1">
    <property type="nucleotide sequence ID" value="NZ_RKRF01000001.1"/>
</dbReference>
<dbReference type="SUPFAM" id="SSF55681">
    <property type="entry name" value="Class II aaRS and biotin synthetases"/>
    <property type="match status" value="1"/>
</dbReference>
<evidence type="ECO:0000256" key="9">
    <source>
        <dbReference type="HAMAP-Rule" id="MF_00125"/>
    </source>
</evidence>
<evidence type="ECO:0000256" key="1">
    <source>
        <dbReference type="ARBA" id="ARBA00004496"/>
    </source>
</evidence>
<comment type="function">
    <text evidence="8 9">Required for the first step of histidine biosynthesis. May allow the feedback regulation of ATP phosphoribosyltransferase activity by histidine.</text>
</comment>
<feature type="binding site" evidence="10">
    <location>
        <begin position="80"/>
        <end position="82"/>
    </location>
    <ligand>
        <name>L-histidine</name>
        <dbReference type="ChEBI" id="CHEBI:57595"/>
    </ligand>
</feature>
<feature type="binding site" evidence="10">
    <location>
        <position position="109"/>
    </location>
    <ligand>
        <name>L-histidine</name>
        <dbReference type="ChEBI" id="CHEBI:57595"/>
    </ligand>
</feature>
<accession>A0A3N5BK99</accession>
<dbReference type="InterPro" id="IPR004517">
    <property type="entry name" value="HisZ"/>
</dbReference>
<feature type="binding site" evidence="10">
    <location>
        <position position="128"/>
    </location>
    <ligand>
        <name>L-histidine</name>
        <dbReference type="ChEBI" id="CHEBI:57595"/>
    </ligand>
</feature>
<dbReference type="PANTHER" id="PTHR43707:SF6">
    <property type="entry name" value="ATP PHOSPHORIBOSYLTRANSFERASE REGULATORY SUBUNIT"/>
    <property type="match status" value="1"/>
</dbReference>
<comment type="miscellaneous">
    <text evidence="9">This function is generally fulfilled by the C-terminal part of HisG, which is missing in some bacteria such as this one.</text>
</comment>
<proteinExistence type="inferred from homology"/>
<keyword evidence="12" id="KW-0808">Transferase</keyword>
<dbReference type="EMBL" id="RKRF01000001">
    <property type="protein sequence ID" value="RPF57059.1"/>
    <property type="molecule type" value="Genomic_DNA"/>
</dbReference>
<evidence type="ECO:0000256" key="4">
    <source>
        <dbReference type="ARBA" id="ARBA00020397"/>
    </source>
</evidence>
<evidence type="ECO:0000256" key="7">
    <source>
        <dbReference type="ARBA" id="ARBA00023102"/>
    </source>
</evidence>
<dbReference type="GO" id="GO:0004821">
    <property type="term" value="F:histidine-tRNA ligase activity"/>
    <property type="evidence" value="ECO:0007669"/>
    <property type="project" value="TreeGrafter"/>
</dbReference>
<keyword evidence="13" id="KW-1185">Reference proteome</keyword>
<dbReference type="CDD" id="cd00773">
    <property type="entry name" value="HisRS-like_core"/>
    <property type="match status" value="1"/>
</dbReference>
<dbReference type="GO" id="GO:0000105">
    <property type="term" value="P:L-histidine biosynthetic process"/>
    <property type="evidence" value="ECO:0007669"/>
    <property type="project" value="UniProtKB-UniRule"/>
</dbReference>
<evidence type="ECO:0000256" key="6">
    <source>
        <dbReference type="ARBA" id="ARBA00022605"/>
    </source>
</evidence>
<organism evidence="12 13">
    <name type="scientific">Aquisalibacillus elongatus</name>
    <dbReference type="NCBI Taxonomy" id="485577"/>
    <lineage>
        <taxon>Bacteria</taxon>
        <taxon>Bacillati</taxon>
        <taxon>Bacillota</taxon>
        <taxon>Bacilli</taxon>
        <taxon>Bacillales</taxon>
        <taxon>Bacillaceae</taxon>
        <taxon>Aquisalibacillus</taxon>
    </lineage>
</organism>
<sequence length="406" mass="46739">MPFDKQLPQGVSDLYSNDYEKKEYVIGQINQLTKLYGFKPIQTPTFEYYDLFMSMPNTLDTDQMIKLIDHDGKILVLRPDATIPIARMVASSADKKPFERLSYVTNIFRMQNGESDVFSRSFTQLGVECFKEKDAYVDVEMIVLAIESLQAIGVERFQIDLGQAKFFQSLLKTMNLTPADERLIQEKLEQKNESELEQVLGKYKIDKKSKNVLMRLTDLFGNPLSVVNEAKSLALNDDMREAIYELEWVVQQLEELNLADYISVDLGLVNNLNYYTGLMFQGYVHGFGRSIIQGGRYDRLTEEFGLPMDAIGFGVYIDQLIDVLEKQHHFLKHETIQVGVHSEKTIEAFQVARQLRQAGMVVNLFSYETELNVDLDQKLIQLRDEHTPFESTEDLIDKVGHMYGKN</sequence>
<evidence type="ECO:0000256" key="3">
    <source>
        <dbReference type="ARBA" id="ARBA00005539"/>
    </source>
</evidence>
<gene>
    <name evidence="9" type="primary">hisZ</name>
    <name evidence="12" type="ORF">EDC24_0010</name>
</gene>
<evidence type="ECO:0000259" key="11">
    <source>
        <dbReference type="PROSITE" id="PS50862"/>
    </source>
</evidence>
<keyword evidence="12" id="KW-0328">Glycosyltransferase</keyword>
<dbReference type="InterPro" id="IPR041715">
    <property type="entry name" value="HisRS-like_core"/>
</dbReference>
<keyword evidence="5 9" id="KW-0963">Cytoplasm</keyword>
<feature type="binding site" evidence="10">
    <location>
        <begin position="274"/>
        <end position="275"/>
    </location>
    <ligand>
        <name>L-histidine</name>
        <dbReference type="ChEBI" id="CHEBI:57595"/>
    </ligand>
</feature>
<dbReference type="OrthoDB" id="9800814at2"/>
<feature type="binding site" evidence="10">
    <location>
        <position position="124"/>
    </location>
    <ligand>
        <name>L-histidine</name>
        <dbReference type="ChEBI" id="CHEBI:57595"/>
    </ligand>
</feature>
<comment type="caution">
    <text evidence="12">The sequence shown here is derived from an EMBL/GenBank/DDBJ whole genome shotgun (WGS) entry which is preliminary data.</text>
</comment>
<dbReference type="GO" id="GO:0006427">
    <property type="term" value="P:histidyl-tRNA aminoacylation"/>
    <property type="evidence" value="ECO:0007669"/>
    <property type="project" value="TreeGrafter"/>
</dbReference>
<dbReference type="UniPathway" id="UPA00031">
    <property type="reaction ID" value="UER00006"/>
</dbReference>
<dbReference type="PROSITE" id="PS50862">
    <property type="entry name" value="AA_TRNA_LIGASE_II"/>
    <property type="match status" value="1"/>
</dbReference>
<dbReference type="PIRSF" id="PIRSF001549">
    <property type="entry name" value="His-tRNA_synth"/>
    <property type="match status" value="1"/>
</dbReference>
<dbReference type="GO" id="GO:0016757">
    <property type="term" value="F:glycosyltransferase activity"/>
    <property type="evidence" value="ECO:0007669"/>
    <property type="project" value="UniProtKB-KW"/>
</dbReference>
<dbReference type="GO" id="GO:0005737">
    <property type="term" value="C:cytoplasm"/>
    <property type="evidence" value="ECO:0007669"/>
    <property type="project" value="UniProtKB-SubCell"/>
</dbReference>
<dbReference type="Gene3D" id="3.30.930.10">
    <property type="entry name" value="Bira Bifunctional Protein, Domain 2"/>
    <property type="match status" value="1"/>
</dbReference>
<evidence type="ECO:0000256" key="5">
    <source>
        <dbReference type="ARBA" id="ARBA00022490"/>
    </source>
</evidence>
<comment type="pathway">
    <text evidence="2 9">Amino-acid biosynthesis; L-histidine biosynthesis; L-histidine from 5-phospho-alpha-D-ribose 1-diphosphate: step 1/9.</text>
</comment>
<dbReference type="HAMAP" id="MF_00125">
    <property type="entry name" value="HisZ"/>
    <property type="match status" value="1"/>
</dbReference>
<evidence type="ECO:0000256" key="2">
    <source>
        <dbReference type="ARBA" id="ARBA00004667"/>
    </source>
</evidence>
<dbReference type="GO" id="GO:0140096">
    <property type="term" value="F:catalytic activity, acting on a protein"/>
    <property type="evidence" value="ECO:0007669"/>
    <property type="project" value="UniProtKB-ARBA"/>
</dbReference>
<feature type="domain" description="Aminoacyl-transfer RNA synthetases class-II family profile" evidence="11">
    <location>
        <begin position="1"/>
        <end position="332"/>
    </location>
</feature>